<protein>
    <submittedName>
        <fullName evidence="1">Uncharacterized protein</fullName>
    </submittedName>
</protein>
<proteinExistence type="predicted"/>
<comment type="caution">
    <text evidence="1">The sequence shown here is derived from an EMBL/GenBank/DDBJ whole genome shotgun (WGS) entry which is preliminary data.</text>
</comment>
<evidence type="ECO:0000313" key="1">
    <source>
        <dbReference type="EMBL" id="MBB5207446.1"/>
    </source>
</evidence>
<reference evidence="1 2" key="1">
    <citation type="submission" date="2020-08" db="EMBL/GenBank/DDBJ databases">
        <title>Genomic Encyclopedia of Type Strains, Phase IV (KMG-IV): sequencing the most valuable type-strain genomes for metagenomic binning, comparative biology and taxonomic classification.</title>
        <authorList>
            <person name="Goeker M."/>
        </authorList>
    </citation>
    <scope>NUCLEOTIDE SEQUENCE [LARGE SCALE GENOMIC DNA]</scope>
    <source>
        <strain evidence="1 2">DSM 24163</strain>
    </source>
</reference>
<dbReference type="AlphaFoldDB" id="A0A7W8D3U8"/>
<evidence type="ECO:0000313" key="2">
    <source>
        <dbReference type="Proteomes" id="UP000521199"/>
    </source>
</evidence>
<accession>A0A7W8D3U8</accession>
<dbReference type="GO" id="GO:0006355">
    <property type="term" value="P:regulation of DNA-templated transcription"/>
    <property type="evidence" value="ECO:0007669"/>
    <property type="project" value="InterPro"/>
</dbReference>
<name>A0A7W8D3U8_9GAMM</name>
<organism evidence="1 2">
    <name type="scientific">Chiayiivirga flava</name>
    <dbReference type="NCBI Taxonomy" id="659595"/>
    <lineage>
        <taxon>Bacteria</taxon>
        <taxon>Pseudomonadati</taxon>
        <taxon>Pseudomonadota</taxon>
        <taxon>Gammaproteobacteria</taxon>
        <taxon>Lysobacterales</taxon>
        <taxon>Lysobacteraceae</taxon>
        <taxon>Chiayiivirga</taxon>
    </lineage>
</organism>
<dbReference type="RefSeq" id="WP_183960002.1">
    <property type="nucleotide sequence ID" value="NZ_JACHHP010000002.1"/>
</dbReference>
<dbReference type="SUPFAM" id="SSF47598">
    <property type="entry name" value="Ribbon-helix-helix"/>
    <property type="match status" value="1"/>
</dbReference>
<dbReference type="InterPro" id="IPR010985">
    <property type="entry name" value="Ribbon_hlx_hlx"/>
</dbReference>
<gene>
    <name evidence="1" type="ORF">HNQ52_000975</name>
</gene>
<dbReference type="Proteomes" id="UP000521199">
    <property type="component" value="Unassembled WGS sequence"/>
</dbReference>
<dbReference type="EMBL" id="JACHHP010000002">
    <property type="protein sequence ID" value="MBB5207446.1"/>
    <property type="molecule type" value="Genomic_DNA"/>
</dbReference>
<keyword evidence="2" id="KW-1185">Reference proteome</keyword>
<sequence length="84" mass="9559">MPDFLVRDIDTAIADRIKTLARERGWPINDVILRLLKEALGMTQPEPPLPGDIARLAGAFEDEESRVFFEAMNAFKRLPDDQAY</sequence>